<dbReference type="AlphaFoldDB" id="A0A6A4T5A4"/>
<reference evidence="1 2" key="1">
    <citation type="submission" date="2019-06" db="EMBL/GenBank/DDBJ databases">
        <title>Draft genomes of female and male turbot (Scophthalmus maximus).</title>
        <authorList>
            <person name="Xu H."/>
            <person name="Xu X.-W."/>
            <person name="Shao C."/>
            <person name="Chen S."/>
        </authorList>
    </citation>
    <scope>NUCLEOTIDE SEQUENCE [LARGE SCALE GENOMIC DNA]</scope>
    <source>
        <strain evidence="1">Ysfricsl-2016a</strain>
        <tissue evidence="1">Blood</tissue>
    </source>
</reference>
<organism evidence="1 2">
    <name type="scientific">Scophthalmus maximus</name>
    <name type="common">Turbot</name>
    <name type="synonym">Psetta maxima</name>
    <dbReference type="NCBI Taxonomy" id="52904"/>
    <lineage>
        <taxon>Eukaryota</taxon>
        <taxon>Metazoa</taxon>
        <taxon>Chordata</taxon>
        <taxon>Craniata</taxon>
        <taxon>Vertebrata</taxon>
        <taxon>Euteleostomi</taxon>
        <taxon>Actinopterygii</taxon>
        <taxon>Neopterygii</taxon>
        <taxon>Teleostei</taxon>
        <taxon>Neoteleostei</taxon>
        <taxon>Acanthomorphata</taxon>
        <taxon>Carangaria</taxon>
        <taxon>Pleuronectiformes</taxon>
        <taxon>Pleuronectoidei</taxon>
        <taxon>Scophthalmidae</taxon>
        <taxon>Scophthalmus</taxon>
    </lineage>
</organism>
<proteinExistence type="predicted"/>
<sequence length="248" mass="27607">MPFSSKQDSPLCIGNRKRIRSVCADVIGTMMMMMMMSGEEGSRTFALLILSFVPLILCQASALDVNFHNQEKKQKEGSNGSDDTPVIGHFTVSPLLRTLTTNQSAAPIEIVLHFVSSKLSLTTSESRVCLFLNNQSALIMTFRFTEGNKLPRQDLIDFSSRRLIPCKAHNISASIISSNRSVKRLRPFSPFDRSSSEELLTRRPKNFRRVVGNENPPSVKSIVEDCDGPPRKIHPVISRISALVRGDT</sequence>
<name>A0A6A4T5A4_SCOMX</name>
<dbReference type="Proteomes" id="UP000438429">
    <property type="component" value="Unassembled WGS sequence"/>
</dbReference>
<dbReference type="EMBL" id="VEVO01000007">
    <property type="protein sequence ID" value="KAF0040109.1"/>
    <property type="molecule type" value="Genomic_DNA"/>
</dbReference>
<accession>A0A6A4T5A4</accession>
<protein>
    <submittedName>
        <fullName evidence="1">Uncharacterized protein</fullName>
    </submittedName>
</protein>
<gene>
    <name evidence="1" type="ORF">F2P81_008344</name>
</gene>
<comment type="caution">
    <text evidence="1">The sequence shown here is derived from an EMBL/GenBank/DDBJ whole genome shotgun (WGS) entry which is preliminary data.</text>
</comment>
<evidence type="ECO:0000313" key="1">
    <source>
        <dbReference type="EMBL" id="KAF0040109.1"/>
    </source>
</evidence>
<evidence type="ECO:0000313" key="2">
    <source>
        <dbReference type="Proteomes" id="UP000438429"/>
    </source>
</evidence>